<dbReference type="RefSeq" id="WP_250913172.1">
    <property type="nucleotide sequence ID" value="NZ_JAMXLX010000017.1"/>
</dbReference>
<feature type="transmembrane region" description="Helical" evidence="1">
    <location>
        <begin position="136"/>
        <end position="154"/>
    </location>
</feature>
<reference evidence="3" key="1">
    <citation type="submission" date="2022-06" db="EMBL/GenBank/DDBJ databases">
        <authorList>
            <person name="Sun Q."/>
        </authorList>
    </citation>
    <scope>NUCLEOTIDE SEQUENCE</scope>
    <source>
        <strain evidence="3">S101</strain>
    </source>
</reference>
<keyword evidence="1" id="KW-1133">Transmembrane helix</keyword>
<feature type="transmembrane region" description="Helical" evidence="1">
    <location>
        <begin position="95"/>
        <end position="116"/>
    </location>
</feature>
<evidence type="ECO:0000313" key="3">
    <source>
        <dbReference type="EMBL" id="MCO5960137.1"/>
    </source>
</evidence>
<dbReference type="SUPFAM" id="SSF48317">
    <property type="entry name" value="Acid phosphatase/Vanadium-dependent haloperoxidase"/>
    <property type="match status" value="1"/>
</dbReference>
<dbReference type="PANTHER" id="PTHR14969:SF13">
    <property type="entry name" value="AT30094P"/>
    <property type="match status" value="1"/>
</dbReference>
<accession>A0AAJ1C1P0</accession>
<keyword evidence="1" id="KW-0472">Membrane</keyword>
<feature type="transmembrane region" description="Helical" evidence="1">
    <location>
        <begin position="193"/>
        <end position="211"/>
    </location>
</feature>
<dbReference type="Gene3D" id="1.20.144.10">
    <property type="entry name" value="Phosphatidic acid phosphatase type 2/haloperoxidase"/>
    <property type="match status" value="2"/>
</dbReference>
<protein>
    <submittedName>
        <fullName evidence="3">Phosphatase PAP2 family protein</fullName>
    </submittedName>
</protein>
<dbReference type="PANTHER" id="PTHR14969">
    <property type="entry name" value="SPHINGOSINE-1-PHOSPHATE PHOSPHOHYDROLASE"/>
    <property type="match status" value="1"/>
</dbReference>
<evidence type="ECO:0000256" key="1">
    <source>
        <dbReference type="SAM" id="Phobius"/>
    </source>
</evidence>
<dbReference type="EMBL" id="JAMXLX010000017">
    <property type="protein sequence ID" value="MCO5960137.1"/>
    <property type="molecule type" value="Genomic_DNA"/>
</dbReference>
<dbReference type="Pfam" id="PF01569">
    <property type="entry name" value="PAP2"/>
    <property type="match status" value="1"/>
</dbReference>
<dbReference type="AlphaFoldDB" id="A0AAJ1C1P0"/>
<dbReference type="SMART" id="SM00014">
    <property type="entry name" value="acidPPc"/>
    <property type="match status" value="1"/>
</dbReference>
<dbReference type="Proteomes" id="UP001155380">
    <property type="component" value="Unassembled WGS sequence"/>
</dbReference>
<evidence type="ECO:0000313" key="4">
    <source>
        <dbReference type="Proteomes" id="UP001155380"/>
    </source>
</evidence>
<evidence type="ECO:0000259" key="2">
    <source>
        <dbReference type="SMART" id="SM00014"/>
    </source>
</evidence>
<comment type="caution">
    <text evidence="3">The sequence shown here is derived from an EMBL/GenBank/DDBJ whole genome shotgun (WGS) entry which is preliminary data.</text>
</comment>
<keyword evidence="1" id="KW-0812">Transmembrane</keyword>
<feature type="transmembrane region" description="Helical" evidence="1">
    <location>
        <begin position="166"/>
        <end position="187"/>
    </location>
</feature>
<feature type="domain" description="Phosphatidic acid phosphatase type 2/haloperoxidase" evidence="2">
    <location>
        <begin position="94"/>
        <end position="208"/>
    </location>
</feature>
<dbReference type="InterPro" id="IPR000326">
    <property type="entry name" value="PAP2/HPO"/>
</dbReference>
<sequence length="233" mass="24962">MRVEPLVLAMLACLAGGLFLFERLASEVLEGETLQFDQSILLALRRPGDLSVPIGPAWLAHAVDDITALGGVTVLTLVTLLVTAYLLFDRRSRTAFFVLLSVLTGWLASTSLKFLVARPRPEVVPHLVDVTDFSFPSGHAMVSAVTYLTLGALLARIQIYRSARVFVMGAGVFLTLVVGMSRVFLGVHYPTDVLGGWCAGALWALGCWMLLRFLGDAGGDRNGSSIGGPSGKE</sequence>
<feature type="transmembrane region" description="Helical" evidence="1">
    <location>
        <begin position="66"/>
        <end position="88"/>
    </location>
</feature>
<dbReference type="CDD" id="cd03392">
    <property type="entry name" value="PAP2_like_2"/>
    <property type="match status" value="1"/>
</dbReference>
<dbReference type="InterPro" id="IPR036938">
    <property type="entry name" value="PAP2/HPO_sf"/>
</dbReference>
<proteinExistence type="predicted"/>
<gene>
    <name evidence="3" type="ORF">NBH21_25580</name>
</gene>
<name>A0AAJ1C1P0_9HYPH</name>
<organism evidence="3 4">
    <name type="scientific">Ciceribacter sichuanensis</name>
    <dbReference type="NCBI Taxonomy" id="2949647"/>
    <lineage>
        <taxon>Bacteria</taxon>
        <taxon>Pseudomonadati</taxon>
        <taxon>Pseudomonadota</taxon>
        <taxon>Alphaproteobacteria</taxon>
        <taxon>Hyphomicrobiales</taxon>
        <taxon>Rhizobiaceae</taxon>
        <taxon>Ciceribacter</taxon>
    </lineage>
</organism>